<dbReference type="EMBL" id="JYDU01000228">
    <property type="protein sequence ID" value="KRX88650.1"/>
    <property type="molecule type" value="Genomic_DNA"/>
</dbReference>
<protein>
    <recommendedName>
        <fullName evidence="5">Secreted protein</fullName>
    </recommendedName>
</protein>
<reference evidence="3 4" key="1">
    <citation type="submission" date="2015-01" db="EMBL/GenBank/DDBJ databases">
        <title>Evolution of Trichinella species and genotypes.</title>
        <authorList>
            <person name="Korhonen P.K."/>
            <person name="Edoardo P."/>
            <person name="Giuseppe L.R."/>
            <person name="Gasser R.B."/>
        </authorList>
    </citation>
    <scope>NUCLEOTIDE SEQUENCE [LARGE SCALE GENOMIC DNA]</scope>
    <source>
        <strain evidence="3">ISS141</strain>
    </source>
</reference>
<dbReference type="AlphaFoldDB" id="A0A0V0XKY8"/>
<gene>
    <name evidence="2" type="ORF">T4E_10677</name>
    <name evidence="3" type="ORF">T4E_7883</name>
</gene>
<organism evidence="3 4">
    <name type="scientific">Trichinella pseudospiralis</name>
    <name type="common">Parasitic roundworm</name>
    <dbReference type="NCBI Taxonomy" id="6337"/>
    <lineage>
        <taxon>Eukaryota</taxon>
        <taxon>Metazoa</taxon>
        <taxon>Ecdysozoa</taxon>
        <taxon>Nematoda</taxon>
        <taxon>Enoplea</taxon>
        <taxon>Dorylaimia</taxon>
        <taxon>Trichinellida</taxon>
        <taxon>Trichinellidae</taxon>
        <taxon>Trichinella</taxon>
    </lineage>
</organism>
<evidence type="ECO:0008006" key="5">
    <source>
        <dbReference type="Google" id="ProtNLM"/>
    </source>
</evidence>
<dbReference type="Proteomes" id="UP000054815">
    <property type="component" value="Unassembled WGS sequence"/>
</dbReference>
<keyword evidence="1" id="KW-0732">Signal</keyword>
<name>A0A0V0XKY8_TRIPS</name>
<evidence type="ECO:0000313" key="4">
    <source>
        <dbReference type="Proteomes" id="UP000054815"/>
    </source>
</evidence>
<feature type="signal peptide" evidence="1">
    <location>
        <begin position="1"/>
        <end position="22"/>
    </location>
</feature>
<evidence type="ECO:0000313" key="3">
    <source>
        <dbReference type="EMBL" id="KRX88650.1"/>
    </source>
</evidence>
<sequence>MGYCQVGALPLVCLLLQRRAFGDNGNQQCGSGSQSQRSANETDLGELCRQMQRRCKRFDTPSRCSKPQLALSCISSTANNKVSKTASRQGLFWNLFLEPEVRFCVFTLYVAFDCVWQVILVKGGGERNEVTKLKRNLNGQYEQLFYFVNDGKQQQQQPTWCTMQEHLSALVYSDSCLCSVMVPSVP</sequence>
<proteinExistence type="predicted"/>
<accession>A0A0V0XKY8</accession>
<comment type="caution">
    <text evidence="3">The sequence shown here is derived from an EMBL/GenBank/DDBJ whole genome shotgun (WGS) entry which is preliminary data.</text>
</comment>
<feature type="chain" id="PRO_5007438003" description="Secreted protein" evidence="1">
    <location>
        <begin position="23"/>
        <end position="186"/>
    </location>
</feature>
<evidence type="ECO:0000313" key="2">
    <source>
        <dbReference type="EMBL" id="KRX88640.1"/>
    </source>
</evidence>
<dbReference type="EMBL" id="JYDU01000228">
    <property type="protein sequence ID" value="KRX88640.1"/>
    <property type="molecule type" value="Genomic_DNA"/>
</dbReference>
<evidence type="ECO:0000256" key="1">
    <source>
        <dbReference type="SAM" id="SignalP"/>
    </source>
</evidence>